<reference evidence="1 2" key="1">
    <citation type="submission" date="2016-06" db="EMBL/GenBank/DDBJ databases">
        <title>Genome sequence of Porphyrobacter dokdonensis DSW-74.</title>
        <authorList>
            <person name="Kim J.F."/>
            <person name="Song J.Y."/>
        </authorList>
    </citation>
    <scope>NUCLEOTIDE SEQUENCE [LARGE SCALE GENOMIC DNA]</scope>
    <source>
        <strain evidence="1 2">DSW-74</strain>
    </source>
</reference>
<dbReference type="Proteomes" id="UP000092484">
    <property type="component" value="Unassembled WGS sequence"/>
</dbReference>
<evidence type="ECO:0000313" key="1">
    <source>
        <dbReference type="EMBL" id="OBV11225.1"/>
    </source>
</evidence>
<evidence type="ECO:0000313" key="2">
    <source>
        <dbReference type="Proteomes" id="UP000092484"/>
    </source>
</evidence>
<sequence length="152" mass="16655">MGKNSIRVLAVASGGGHWEQLMLLRPTLSRYDIRFATTEPAMAAQHGIADADRLPDCNQNRPVRSAICGLVALRVVLKHRPDVIVSTGAAPGFFCILAGRLIGARTLWIDSVANGEELSMCGKLSKRFAHECWTQWEHLAGEDNPRYFGAVL</sequence>
<proteinExistence type="predicted"/>
<gene>
    <name evidence="1" type="ORF">I603_1633</name>
</gene>
<dbReference type="PATRIC" id="fig|1300349.4.peg.1628"/>
<dbReference type="GO" id="GO:0016740">
    <property type="term" value="F:transferase activity"/>
    <property type="evidence" value="ECO:0007669"/>
    <property type="project" value="UniProtKB-KW"/>
</dbReference>
<protein>
    <submittedName>
        <fullName evidence="1">Glycosyltransferase-like (PssD) protein</fullName>
    </submittedName>
</protein>
<dbReference type="EMBL" id="LZYB01000003">
    <property type="protein sequence ID" value="OBV11225.1"/>
    <property type="molecule type" value="Genomic_DNA"/>
</dbReference>
<accession>A0A1A7BJ52</accession>
<organism evidence="1 2">
    <name type="scientific">Erythrobacter dokdonensis DSW-74</name>
    <dbReference type="NCBI Taxonomy" id="1300349"/>
    <lineage>
        <taxon>Bacteria</taxon>
        <taxon>Pseudomonadati</taxon>
        <taxon>Pseudomonadota</taxon>
        <taxon>Alphaproteobacteria</taxon>
        <taxon>Sphingomonadales</taxon>
        <taxon>Erythrobacteraceae</taxon>
        <taxon>Erythrobacter/Porphyrobacter group</taxon>
        <taxon>Erythrobacter</taxon>
    </lineage>
</organism>
<dbReference type="InterPro" id="IPR013969">
    <property type="entry name" value="Oligosacch_biosynth_Alg14"/>
</dbReference>
<keyword evidence="1" id="KW-0808">Transferase</keyword>
<name>A0A1A7BJ52_9SPHN</name>
<dbReference type="AlphaFoldDB" id="A0A1A7BJ52"/>
<dbReference type="Gene3D" id="3.40.50.2000">
    <property type="entry name" value="Glycogen Phosphorylase B"/>
    <property type="match status" value="1"/>
</dbReference>
<comment type="caution">
    <text evidence="1">The sequence shown here is derived from an EMBL/GenBank/DDBJ whole genome shotgun (WGS) entry which is preliminary data.</text>
</comment>
<dbReference type="Pfam" id="PF08660">
    <property type="entry name" value="Alg14"/>
    <property type="match status" value="1"/>
</dbReference>
<keyword evidence="2" id="KW-1185">Reference proteome</keyword>
<dbReference type="GO" id="GO:0006488">
    <property type="term" value="P:dolichol-linked oligosaccharide biosynthetic process"/>
    <property type="evidence" value="ECO:0007669"/>
    <property type="project" value="InterPro"/>
</dbReference>
<dbReference type="STRING" id="1300349.I603_1633"/>